<name>A0A151J241_9HYME</name>
<reference evidence="1 2" key="1">
    <citation type="submission" date="2015-09" db="EMBL/GenBank/DDBJ databases">
        <title>Trachymyrmex cornetzi WGS genome.</title>
        <authorList>
            <person name="Nygaard S."/>
            <person name="Hu H."/>
            <person name="Boomsma J."/>
            <person name="Zhang G."/>
        </authorList>
    </citation>
    <scope>NUCLEOTIDE SEQUENCE [LARGE SCALE GENOMIC DNA]</scope>
    <source>
        <strain evidence="1">Tcor2-1</strain>
        <tissue evidence="1">Whole body</tissue>
    </source>
</reference>
<gene>
    <name evidence="1" type="ORF">ALC57_11714</name>
</gene>
<dbReference type="AlphaFoldDB" id="A0A151J241"/>
<sequence length="138" mass="16462">MNTFNKDTTHVIVQFIFKKNNDDGESIELVPRSWLKFTDKWMCYFPTTARGNIHIKRFMNILTRQMIRADRRAEREFRAEYMDIWDDRDLFLNELFSVRTYESTVAEDMWESKYRLPSIYQKAKVGADGIPGNTACNE</sequence>
<evidence type="ECO:0000313" key="1">
    <source>
        <dbReference type="EMBL" id="KYN16045.1"/>
    </source>
</evidence>
<accession>A0A151J241</accession>
<protein>
    <submittedName>
        <fullName evidence="1">Uncharacterized protein</fullName>
    </submittedName>
</protein>
<organism evidence="1 2">
    <name type="scientific">Trachymyrmex cornetzi</name>
    <dbReference type="NCBI Taxonomy" id="471704"/>
    <lineage>
        <taxon>Eukaryota</taxon>
        <taxon>Metazoa</taxon>
        <taxon>Ecdysozoa</taxon>
        <taxon>Arthropoda</taxon>
        <taxon>Hexapoda</taxon>
        <taxon>Insecta</taxon>
        <taxon>Pterygota</taxon>
        <taxon>Neoptera</taxon>
        <taxon>Endopterygota</taxon>
        <taxon>Hymenoptera</taxon>
        <taxon>Apocrita</taxon>
        <taxon>Aculeata</taxon>
        <taxon>Formicoidea</taxon>
        <taxon>Formicidae</taxon>
        <taxon>Myrmicinae</taxon>
        <taxon>Trachymyrmex</taxon>
    </lineage>
</organism>
<proteinExistence type="predicted"/>
<evidence type="ECO:0000313" key="2">
    <source>
        <dbReference type="Proteomes" id="UP000078492"/>
    </source>
</evidence>
<keyword evidence="2" id="KW-1185">Reference proteome</keyword>
<dbReference type="EMBL" id="KQ980441">
    <property type="protein sequence ID" value="KYN16045.1"/>
    <property type="molecule type" value="Genomic_DNA"/>
</dbReference>
<dbReference type="Proteomes" id="UP000078492">
    <property type="component" value="Unassembled WGS sequence"/>
</dbReference>